<dbReference type="EMBL" id="BPVZ01000115">
    <property type="protein sequence ID" value="GKV36285.1"/>
    <property type="molecule type" value="Genomic_DNA"/>
</dbReference>
<dbReference type="Proteomes" id="UP001054252">
    <property type="component" value="Unassembled WGS sequence"/>
</dbReference>
<proteinExistence type="predicted"/>
<protein>
    <submittedName>
        <fullName evidence="1">Uncharacterized protein</fullName>
    </submittedName>
</protein>
<evidence type="ECO:0000313" key="1">
    <source>
        <dbReference type="EMBL" id="GKV36285.1"/>
    </source>
</evidence>
<dbReference type="AlphaFoldDB" id="A0AAV5LGR1"/>
<organism evidence="1 2">
    <name type="scientific">Rubroshorea leprosula</name>
    <dbReference type="NCBI Taxonomy" id="152421"/>
    <lineage>
        <taxon>Eukaryota</taxon>
        <taxon>Viridiplantae</taxon>
        <taxon>Streptophyta</taxon>
        <taxon>Embryophyta</taxon>
        <taxon>Tracheophyta</taxon>
        <taxon>Spermatophyta</taxon>
        <taxon>Magnoliopsida</taxon>
        <taxon>eudicotyledons</taxon>
        <taxon>Gunneridae</taxon>
        <taxon>Pentapetalae</taxon>
        <taxon>rosids</taxon>
        <taxon>malvids</taxon>
        <taxon>Malvales</taxon>
        <taxon>Dipterocarpaceae</taxon>
        <taxon>Rubroshorea</taxon>
    </lineage>
</organism>
<gene>
    <name evidence="1" type="ORF">SLEP1_g44434</name>
</gene>
<keyword evidence="2" id="KW-1185">Reference proteome</keyword>
<sequence>MMKRFSTIGTLKAIVAKASANRREMFFLDSKGTLNLSKDQTKITNDFQVLHTSLFSQSEANKISFVLCGVVCALKIKLE</sequence>
<accession>A0AAV5LGR1</accession>
<name>A0AAV5LGR1_9ROSI</name>
<comment type="caution">
    <text evidence="1">The sequence shown here is derived from an EMBL/GenBank/DDBJ whole genome shotgun (WGS) entry which is preliminary data.</text>
</comment>
<evidence type="ECO:0000313" key="2">
    <source>
        <dbReference type="Proteomes" id="UP001054252"/>
    </source>
</evidence>
<reference evidence="1 2" key="1">
    <citation type="journal article" date="2021" name="Commun. Biol.">
        <title>The genome of Shorea leprosula (Dipterocarpaceae) highlights the ecological relevance of drought in aseasonal tropical rainforests.</title>
        <authorList>
            <person name="Ng K.K.S."/>
            <person name="Kobayashi M.J."/>
            <person name="Fawcett J.A."/>
            <person name="Hatakeyama M."/>
            <person name="Paape T."/>
            <person name="Ng C.H."/>
            <person name="Ang C.C."/>
            <person name="Tnah L.H."/>
            <person name="Lee C.T."/>
            <person name="Nishiyama T."/>
            <person name="Sese J."/>
            <person name="O'Brien M.J."/>
            <person name="Copetti D."/>
            <person name="Mohd Noor M.I."/>
            <person name="Ong R.C."/>
            <person name="Putra M."/>
            <person name="Sireger I.Z."/>
            <person name="Indrioko S."/>
            <person name="Kosugi Y."/>
            <person name="Izuno A."/>
            <person name="Isagi Y."/>
            <person name="Lee S.L."/>
            <person name="Shimizu K.K."/>
        </authorList>
    </citation>
    <scope>NUCLEOTIDE SEQUENCE [LARGE SCALE GENOMIC DNA]</scope>
    <source>
        <strain evidence="1">214</strain>
    </source>
</reference>